<evidence type="ECO:0000256" key="9">
    <source>
        <dbReference type="PIRSR" id="PIRSR605076-1"/>
    </source>
</evidence>
<dbReference type="InterPro" id="IPR005076">
    <property type="entry name" value="Glyco_trans_6"/>
</dbReference>
<evidence type="ECO:0000256" key="11">
    <source>
        <dbReference type="PIRSR" id="PIRSR605076-3"/>
    </source>
</evidence>
<evidence type="ECO:0000313" key="12">
    <source>
        <dbReference type="Ensembl" id="ENSDLAP00005021698.2"/>
    </source>
</evidence>
<dbReference type="GO" id="GO:0016020">
    <property type="term" value="C:membrane"/>
    <property type="evidence" value="ECO:0007669"/>
    <property type="project" value="UniProtKB-SubCell"/>
</dbReference>
<dbReference type="GO" id="GO:0016758">
    <property type="term" value="F:hexosyltransferase activity"/>
    <property type="evidence" value="ECO:0007669"/>
    <property type="project" value="InterPro"/>
</dbReference>
<dbReference type="Gene3D" id="3.90.550.10">
    <property type="entry name" value="Spore Coat Polysaccharide Biosynthesis Protein SpsA, Chain A"/>
    <property type="match status" value="1"/>
</dbReference>
<evidence type="ECO:0000256" key="4">
    <source>
        <dbReference type="ARBA" id="ARBA00022679"/>
    </source>
</evidence>
<keyword evidence="5" id="KW-0812">Transmembrane</keyword>
<name>A0A8C4EUM9_DICLA</name>
<dbReference type="GO" id="GO:0005794">
    <property type="term" value="C:Golgi apparatus"/>
    <property type="evidence" value="ECO:0007669"/>
    <property type="project" value="TreeGrafter"/>
</dbReference>
<evidence type="ECO:0000256" key="6">
    <source>
        <dbReference type="ARBA" id="ARBA00022968"/>
    </source>
</evidence>
<evidence type="ECO:0000256" key="7">
    <source>
        <dbReference type="ARBA" id="ARBA00022989"/>
    </source>
</evidence>
<dbReference type="GO" id="GO:0005975">
    <property type="term" value="P:carbohydrate metabolic process"/>
    <property type="evidence" value="ECO:0007669"/>
    <property type="project" value="InterPro"/>
</dbReference>
<evidence type="ECO:0000256" key="8">
    <source>
        <dbReference type="ARBA" id="ARBA00023136"/>
    </source>
</evidence>
<sequence length="379" mass="43826">MIRRLLSCRPDRLVIPGVSTETGETALSLSNHDRAIYIYSGHDVASFSFCQPCDANPEPEVNDLTHALKVVEMKECPNNKWKITELKMQNGLKYAQPSTQQGRTDVNSVTNWNAPLVWEGTFDPVVIDAIYKIMDPRVAVVVFAVGKYTRFLKGFLESGEKYFLVDFRVTYYIFTDNEQEVPKIQLGKGRKISVVNIPSATRWQEVVLGRMKWATITIEKRIRDEADYLFMMDIDSVFHNRFGAESLSRLSAVLHRGYYKNTKRDVFPYERRPKSKAYIPIGEGDYYYTAAVWGGYLEDMYKLVKYCYTQSEEDSKNNIEAVWQEESHLNKYLLYNKPTKVLSPEYLWSDYDKIPADIKLVRISQVVKNYAEVRPNGGQ</sequence>
<keyword evidence="13" id="KW-1185">Reference proteome</keyword>
<keyword evidence="3" id="KW-0328">Glycosyltransferase</keyword>
<keyword evidence="6" id="KW-0735">Signal-anchor</keyword>
<feature type="binding site" evidence="11">
    <location>
        <position position="233"/>
    </location>
    <ligand>
        <name>Mn(2+)</name>
        <dbReference type="ChEBI" id="CHEBI:29035"/>
    </ligand>
</feature>
<evidence type="ECO:0000256" key="2">
    <source>
        <dbReference type="ARBA" id="ARBA00010413"/>
    </source>
</evidence>
<evidence type="ECO:0000256" key="10">
    <source>
        <dbReference type="PIRSR" id="PIRSR605076-2"/>
    </source>
</evidence>
<dbReference type="AlphaFoldDB" id="A0A8C4EUM9"/>
<protein>
    <recommendedName>
        <fullName evidence="14">Globoside alpha-1,3-N-acetylgalactosaminyltransferase 1</fullName>
    </recommendedName>
</protein>
<dbReference type="GO" id="GO:0031982">
    <property type="term" value="C:vesicle"/>
    <property type="evidence" value="ECO:0007669"/>
    <property type="project" value="TreeGrafter"/>
</dbReference>
<feature type="active site" description="Nucleophile" evidence="9">
    <location>
        <position position="326"/>
    </location>
</feature>
<dbReference type="Ensembl" id="ENSDLAT00005023230.2">
    <property type="protein sequence ID" value="ENSDLAP00005021698.2"/>
    <property type="gene ID" value="ENSDLAG00005009906.2"/>
</dbReference>
<feature type="binding site" evidence="10">
    <location>
        <begin position="143"/>
        <end position="145"/>
    </location>
    <ligand>
        <name>UDP-N-acetyl-alpha-D-galactosamine</name>
        <dbReference type="ChEBI" id="CHEBI:67138"/>
    </ligand>
</feature>
<accession>A0A8C4EUM9</accession>
<dbReference type="PANTHER" id="PTHR10462:SF49">
    <property type="entry name" value="GLOBOSIDE ALPHA-1,3-N-ACETYLGALACTOSAMINYLTRANSFERASE 1"/>
    <property type="match status" value="1"/>
</dbReference>
<comment type="similarity">
    <text evidence="2">Belongs to the glycosyltransferase 6 family.</text>
</comment>
<evidence type="ECO:0000256" key="5">
    <source>
        <dbReference type="ARBA" id="ARBA00022692"/>
    </source>
</evidence>
<feature type="binding site" evidence="10">
    <location>
        <position position="148"/>
    </location>
    <ligand>
        <name>UDP-N-acetyl-alpha-D-galactosamine</name>
        <dbReference type="ChEBI" id="CHEBI:67138"/>
    </ligand>
</feature>
<keyword evidence="4" id="KW-0808">Transferase</keyword>
<evidence type="ECO:0000256" key="1">
    <source>
        <dbReference type="ARBA" id="ARBA00004606"/>
    </source>
</evidence>
<comment type="subcellular location">
    <subcellularLocation>
        <location evidence="1">Membrane</location>
        <topology evidence="1">Single-pass type II membrane protein</topology>
    </subcellularLocation>
</comment>
<keyword evidence="7" id="KW-1133">Transmembrane helix</keyword>
<dbReference type="FunFam" id="3.90.550.10:FF:000022">
    <property type="entry name" value="Histo-blood group ABO system transferase"/>
    <property type="match status" value="1"/>
</dbReference>
<reference evidence="12" key="1">
    <citation type="submission" date="2025-08" db="UniProtKB">
        <authorList>
            <consortium name="Ensembl"/>
        </authorList>
    </citation>
    <scope>IDENTIFICATION</scope>
</reference>
<dbReference type="InterPro" id="IPR029044">
    <property type="entry name" value="Nucleotide-diphossugar_trans"/>
</dbReference>
<dbReference type="Pfam" id="PF03414">
    <property type="entry name" value="Glyco_transf_6"/>
    <property type="match status" value="1"/>
</dbReference>
<dbReference type="SUPFAM" id="SSF53448">
    <property type="entry name" value="Nucleotide-diphospho-sugar transferases"/>
    <property type="match status" value="1"/>
</dbReference>
<proteinExistence type="inferred from homology"/>
<feature type="binding site" evidence="11">
    <location>
        <position position="235"/>
    </location>
    <ligand>
        <name>Mn(2+)</name>
        <dbReference type="ChEBI" id="CHEBI:29035"/>
    </ligand>
</feature>
<feature type="binding site" evidence="10">
    <location>
        <position position="326"/>
    </location>
    <ligand>
        <name>an alpha-L-fucosyl-(1-&gt;2)-beta-D-galactosyl derivative</name>
        <dbReference type="ChEBI" id="CHEBI:140327"/>
    </ligand>
</feature>
<dbReference type="PANTHER" id="PTHR10462">
    <property type="entry name" value="GLYCOSYLTRANSFERASE-RELATED"/>
    <property type="match status" value="1"/>
</dbReference>
<dbReference type="Proteomes" id="UP000694389">
    <property type="component" value="Unassembled WGS sequence"/>
</dbReference>
<dbReference type="GeneTree" id="ENSGT00950000182858"/>
<feature type="binding site" evidence="10">
    <location>
        <position position="255"/>
    </location>
    <ligand>
        <name>an alpha-L-fucosyl-(1-&gt;2)-beta-D-galactosyl derivative</name>
        <dbReference type="ChEBI" id="CHEBI:140327"/>
    </ligand>
</feature>
<evidence type="ECO:0000313" key="13">
    <source>
        <dbReference type="Proteomes" id="UP000694389"/>
    </source>
</evidence>
<dbReference type="GO" id="GO:0046872">
    <property type="term" value="F:metal ion binding"/>
    <property type="evidence" value="ECO:0007669"/>
    <property type="project" value="UniProtKB-KW"/>
</dbReference>
<keyword evidence="8" id="KW-0472">Membrane</keyword>
<comment type="cofactor">
    <cofactor evidence="11">
        <name>Mn(2+)</name>
        <dbReference type="ChEBI" id="CHEBI:29035"/>
    </cofactor>
    <text evidence="11">Binds 1 Mn(2+) ion per subunit.</text>
</comment>
<evidence type="ECO:0000256" key="3">
    <source>
        <dbReference type="ARBA" id="ARBA00022676"/>
    </source>
</evidence>
<organism evidence="12 13">
    <name type="scientific">Dicentrarchus labrax</name>
    <name type="common">European seabass</name>
    <name type="synonym">Morone labrax</name>
    <dbReference type="NCBI Taxonomy" id="13489"/>
    <lineage>
        <taxon>Eukaryota</taxon>
        <taxon>Metazoa</taxon>
        <taxon>Chordata</taxon>
        <taxon>Craniata</taxon>
        <taxon>Vertebrata</taxon>
        <taxon>Euteleostomi</taxon>
        <taxon>Actinopterygii</taxon>
        <taxon>Neopterygii</taxon>
        <taxon>Teleostei</taxon>
        <taxon>Neoteleostei</taxon>
        <taxon>Acanthomorphata</taxon>
        <taxon>Eupercaria</taxon>
        <taxon>Moronidae</taxon>
        <taxon>Dicentrarchus</taxon>
    </lineage>
</organism>
<keyword evidence="11" id="KW-0464">Manganese</keyword>
<feature type="binding site" evidence="10">
    <location>
        <begin position="233"/>
        <end position="235"/>
    </location>
    <ligand>
        <name>UDP-N-acetyl-alpha-D-galactosamine</name>
        <dbReference type="ChEBI" id="CHEBI:67138"/>
    </ligand>
</feature>
<keyword evidence="11" id="KW-0479">Metal-binding</keyword>
<reference evidence="12" key="2">
    <citation type="submission" date="2025-09" db="UniProtKB">
        <authorList>
            <consortium name="Ensembl"/>
        </authorList>
    </citation>
    <scope>IDENTIFICATION</scope>
</reference>
<evidence type="ECO:0008006" key="14">
    <source>
        <dbReference type="Google" id="ProtNLM"/>
    </source>
</evidence>